<dbReference type="CDD" id="cd07820">
    <property type="entry name" value="SRPBCC_3"/>
    <property type="match status" value="1"/>
</dbReference>
<accession>A0A6B3R0W2</accession>
<proteinExistence type="predicted"/>
<comment type="caution">
    <text evidence="1">The sequence shown here is derived from an EMBL/GenBank/DDBJ whole genome shotgun (WGS) entry which is preliminary data.</text>
</comment>
<keyword evidence="2" id="KW-1185">Reference proteome</keyword>
<dbReference type="Proteomes" id="UP000478505">
    <property type="component" value="Unassembled WGS sequence"/>
</dbReference>
<evidence type="ECO:0000313" key="2">
    <source>
        <dbReference type="Proteomes" id="UP000478505"/>
    </source>
</evidence>
<dbReference type="Gene3D" id="3.30.530.20">
    <property type="match status" value="1"/>
</dbReference>
<dbReference type="EMBL" id="JAAIKD010000003">
    <property type="protein sequence ID" value="NEV93638.1"/>
    <property type="molecule type" value="Genomic_DNA"/>
</dbReference>
<organism evidence="1 2">
    <name type="scientific">Psychroflexus aurantiacus</name>
    <dbReference type="NCBI Taxonomy" id="2709310"/>
    <lineage>
        <taxon>Bacteria</taxon>
        <taxon>Pseudomonadati</taxon>
        <taxon>Bacteroidota</taxon>
        <taxon>Flavobacteriia</taxon>
        <taxon>Flavobacteriales</taxon>
        <taxon>Flavobacteriaceae</taxon>
        <taxon>Psychroflexus</taxon>
    </lineage>
</organism>
<gene>
    <name evidence="1" type="ORF">G3567_05655</name>
</gene>
<evidence type="ECO:0000313" key="1">
    <source>
        <dbReference type="EMBL" id="NEV93638.1"/>
    </source>
</evidence>
<dbReference type="AlphaFoldDB" id="A0A6B3R0W2"/>
<protein>
    <submittedName>
        <fullName evidence="1">SRPBCC family protein</fullName>
    </submittedName>
</protein>
<reference evidence="1 2" key="1">
    <citation type="submission" date="2020-02" db="EMBL/GenBank/DDBJ databases">
        <title>Flavobacteriaceae Psychroflexus bacterium YR1-1, complete genome.</title>
        <authorList>
            <person name="Li Y."/>
            <person name="Wu S."/>
        </authorList>
    </citation>
    <scope>NUCLEOTIDE SEQUENCE [LARGE SCALE GENOMIC DNA]</scope>
    <source>
        <strain evidence="1 2">YR1-1</strain>
    </source>
</reference>
<dbReference type="RefSeq" id="WP_164004373.1">
    <property type="nucleotide sequence ID" value="NZ_JAAIKD010000003.1"/>
</dbReference>
<name>A0A6B3R0W2_9FLAO</name>
<dbReference type="InterPro" id="IPR023393">
    <property type="entry name" value="START-like_dom_sf"/>
</dbReference>
<dbReference type="SUPFAM" id="SSF55961">
    <property type="entry name" value="Bet v1-like"/>
    <property type="match status" value="1"/>
</dbReference>
<sequence>MIYEIKTRQNLPITKQKAWEFLSDPKNLQEIMPDDMGFQIMSGADRKMFTGQILQYKVTPFPGYNTSWVTEITHVEENDYFVDIQLYGPYALWHHKHFIHEIEGGVEVEDWIHYKVPFGLLGRLMHPLIVKPKLAKIFKAREAKMVEKFGHFEVQNK</sequence>